<sequence>MTGFAEEITLGKNDLREQFDFATELPAIWQDLSNELPTTNGNHHGHDLTQPYWRLRGPNQWPPEHLLPGFRAAFEAYHDAVQELSYKFVHLIEEAFGINIGTFNDFFRSSHTSAPSAHHNGGANASVSGGRRANMPPQHRIKLLKYPPSSSNSSSNTDNLKEEGQGVGAHKDSSGWLTFLYQVPRRPAAETEEAAGKEEEEEEEACLQVLSPTNKWLPAPSIPGTFVVNFGKAMESATQGAMRATVHRVRAPSATSPVRYSIPFFQGLPLDMTMSEIRAFIPESVRELRQRQEELDGEGPSDEEMDSWTQVGGWDSLGRAQLRKWVKSHPDVGGKWYGNELVEAYSA</sequence>
<organism evidence="1 2">
    <name type="scientific">Coniosporium uncinatum</name>
    <dbReference type="NCBI Taxonomy" id="93489"/>
    <lineage>
        <taxon>Eukaryota</taxon>
        <taxon>Fungi</taxon>
        <taxon>Dikarya</taxon>
        <taxon>Ascomycota</taxon>
        <taxon>Pezizomycotina</taxon>
        <taxon>Dothideomycetes</taxon>
        <taxon>Dothideomycetes incertae sedis</taxon>
        <taxon>Coniosporium</taxon>
    </lineage>
</organism>
<name>A0ACC3DI55_9PEZI</name>
<comment type="caution">
    <text evidence="1">The sequence shown here is derived from an EMBL/GenBank/DDBJ whole genome shotgun (WGS) entry which is preliminary data.</text>
</comment>
<reference evidence="1" key="1">
    <citation type="submission" date="2024-09" db="EMBL/GenBank/DDBJ databases">
        <title>Black Yeasts Isolated from many extreme environments.</title>
        <authorList>
            <person name="Coleine C."/>
            <person name="Stajich J.E."/>
            <person name="Selbmann L."/>
        </authorList>
    </citation>
    <scope>NUCLEOTIDE SEQUENCE</scope>
    <source>
        <strain evidence="1">CCFEE 5737</strain>
    </source>
</reference>
<proteinExistence type="predicted"/>
<accession>A0ACC3DI55</accession>
<evidence type="ECO:0000313" key="1">
    <source>
        <dbReference type="EMBL" id="KAK3076217.1"/>
    </source>
</evidence>
<evidence type="ECO:0000313" key="2">
    <source>
        <dbReference type="Proteomes" id="UP001186974"/>
    </source>
</evidence>
<keyword evidence="2" id="KW-1185">Reference proteome</keyword>
<protein>
    <submittedName>
        <fullName evidence="1">Uncharacterized protein</fullName>
    </submittedName>
</protein>
<dbReference type="Proteomes" id="UP001186974">
    <property type="component" value="Unassembled WGS sequence"/>
</dbReference>
<dbReference type="EMBL" id="JAWDJW010004222">
    <property type="protein sequence ID" value="KAK3076217.1"/>
    <property type="molecule type" value="Genomic_DNA"/>
</dbReference>
<gene>
    <name evidence="1" type="ORF">LTS18_013600</name>
</gene>